<dbReference type="EMBL" id="CP095352">
    <property type="protein sequence ID" value="XAG86817.1"/>
    <property type="molecule type" value="Genomic_DNA"/>
</dbReference>
<keyword evidence="1" id="KW-0614">Plasmid</keyword>
<gene>
    <name evidence="1" type="ORF">MRM63_18965</name>
</gene>
<accession>A0AAU6VK29</accession>
<dbReference type="AlphaFoldDB" id="A0AAU6VK29"/>
<protein>
    <submittedName>
        <fullName evidence="1">Uncharacterized protein</fullName>
    </submittedName>
</protein>
<proteinExistence type="predicted"/>
<organism evidence="1">
    <name type="scientific">bacterium 19MO03SA05</name>
    <dbReference type="NCBI Taxonomy" id="2920620"/>
    <lineage>
        <taxon>Bacteria</taxon>
    </lineage>
</organism>
<sequence length="84" mass="9644">MEEYDFYFKNGCDHYYYTELSARHAGGNCRENALIVVQVNNNQPKSMVVIVDKCQTTVEANKEKIIYETESCNMVTAKNNSYSS</sequence>
<reference evidence="1" key="1">
    <citation type="submission" date="2022-03" db="EMBL/GenBank/DDBJ databases">
        <title>Sea Food Isolates.</title>
        <authorList>
            <person name="Li c."/>
        </authorList>
    </citation>
    <scope>NUCLEOTIDE SEQUENCE</scope>
    <source>
        <strain evidence="1">19MO03SA05</strain>
        <plasmid evidence="1">pSP19M00231</plasmid>
    </source>
</reference>
<geneLocation type="plasmid" evidence="1">
    <name>pSP19M00231</name>
</geneLocation>
<name>A0AAU6VK29_UNCXX</name>
<evidence type="ECO:0000313" key="1">
    <source>
        <dbReference type="EMBL" id="XAG86817.1"/>
    </source>
</evidence>